<evidence type="ECO:0000313" key="2">
    <source>
        <dbReference type="EMBL" id="CAB0020919.1"/>
    </source>
</evidence>
<organism evidence="2 3">
    <name type="scientific">Nesidiocoris tenuis</name>
    <dbReference type="NCBI Taxonomy" id="355587"/>
    <lineage>
        <taxon>Eukaryota</taxon>
        <taxon>Metazoa</taxon>
        <taxon>Ecdysozoa</taxon>
        <taxon>Arthropoda</taxon>
        <taxon>Hexapoda</taxon>
        <taxon>Insecta</taxon>
        <taxon>Pterygota</taxon>
        <taxon>Neoptera</taxon>
        <taxon>Paraneoptera</taxon>
        <taxon>Hemiptera</taxon>
        <taxon>Heteroptera</taxon>
        <taxon>Panheteroptera</taxon>
        <taxon>Cimicomorpha</taxon>
        <taxon>Miridae</taxon>
        <taxon>Dicyphina</taxon>
        <taxon>Nesidiocoris</taxon>
    </lineage>
</organism>
<dbReference type="InterPro" id="IPR038765">
    <property type="entry name" value="Papain-like_cys_pep_sf"/>
</dbReference>
<feature type="region of interest" description="Disordered" evidence="1">
    <location>
        <begin position="337"/>
        <end position="374"/>
    </location>
</feature>
<gene>
    <name evidence="2" type="ORF">NTEN_LOCUS24446</name>
</gene>
<feature type="compositionally biased region" description="Pro residues" evidence="1">
    <location>
        <begin position="141"/>
        <end position="156"/>
    </location>
</feature>
<feature type="region of interest" description="Disordered" evidence="1">
    <location>
        <begin position="92"/>
        <end position="258"/>
    </location>
</feature>
<dbReference type="EMBL" id="CADCXU010036057">
    <property type="protein sequence ID" value="CAB0020919.1"/>
    <property type="molecule type" value="Genomic_DNA"/>
</dbReference>
<dbReference type="SUPFAM" id="SSF54001">
    <property type="entry name" value="Cysteine proteinases"/>
    <property type="match status" value="1"/>
</dbReference>
<sequence length="413" mass="45508">MKILYSQIKEKLHVAKESVINAWDDTLDRSEVLTKKFGLNITREDLLTLRESNWLNDKIINFYMELIDQRSRQNHKLPTTFSFNTFFHGAATARLNRRNPSGSVQRRKRRRGGNRRGGRFERPPRRLVRRTESTQQSASSSPPPLLARAPPPPPCRPSRCRFQRFARPALPLRSRPTVSPRRAAEGAASPRRPAGLPCVVGRPSQPPPLIARTQQGTFAAPCRRPPPRRSYAARPSPVPSSGPSCPRPAALARRRRAARKHLTHAQTCLGLEQLEELLVSDGEGPRPDSSTSSPGDENNNPCRSASASVGVGNGIGVNRADCMTRCASTPGYTAPTGVVGPQMTPLPTSLPKPKPKSPVETSTPASTSANPVSVLQSEPLSVECADVAKFRHFRTRYPVRWTCRPCRPSSNAQ</sequence>
<reference evidence="2 3" key="1">
    <citation type="submission" date="2020-02" db="EMBL/GenBank/DDBJ databases">
        <authorList>
            <person name="Ferguson B K."/>
        </authorList>
    </citation>
    <scope>NUCLEOTIDE SEQUENCE [LARGE SCALE GENOMIC DNA]</scope>
</reference>
<feature type="compositionally biased region" description="Basic and acidic residues" evidence="1">
    <location>
        <begin position="118"/>
        <end position="132"/>
    </location>
</feature>
<dbReference type="AlphaFoldDB" id="A0A6H5HZX4"/>
<dbReference type="Proteomes" id="UP000479000">
    <property type="component" value="Unassembled WGS sequence"/>
</dbReference>
<name>A0A6H5HZX4_9HEMI</name>
<feature type="compositionally biased region" description="Polar residues" evidence="1">
    <location>
        <begin position="288"/>
        <end position="307"/>
    </location>
</feature>
<feature type="compositionally biased region" description="Low complexity" evidence="1">
    <location>
        <begin position="229"/>
        <end position="251"/>
    </location>
</feature>
<dbReference type="Gene3D" id="3.40.395.10">
    <property type="entry name" value="Adenoviral Proteinase, Chain A"/>
    <property type="match status" value="1"/>
</dbReference>
<protein>
    <recommendedName>
        <fullName evidence="4">Ubiquitin-like protease family profile domain-containing protein</fullName>
    </recommendedName>
</protein>
<evidence type="ECO:0000256" key="1">
    <source>
        <dbReference type="SAM" id="MobiDB-lite"/>
    </source>
</evidence>
<feature type="compositionally biased region" description="Polar residues" evidence="1">
    <location>
        <begin position="359"/>
        <end position="374"/>
    </location>
</feature>
<feature type="region of interest" description="Disordered" evidence="1">
    <location>
        <begin position="280"/>
        <end position="307"/>
    </location>
</feature>
<feature type="non-terminal residue" evidence="2">
    <location>
        <position position="413"/>
    </location>
</feature>
<proteinExistence type="predicted"/>
<feature type="compositionally biased region" description="Basic residues" evidence="1">
    <location>
        <begin position="105"/>
        <end position="117"/>
    </location>
</feature>
<accession>A0A6H5HZX4</accession>
<evidence type="ECO:0008006" key="4">
    <source>
        <dbReference type="Google" id="ProtNLM"/>
    </source>
</evidence>
<keyword evidence="3" id="KW-1185">Reference proteome</keyword>
<evidence type="ECO:0000313" key="3">
    <source>
        <dbReference type="Proteomes" id="UP000479000"/>
    </source>
</evidence>